<keyword evidence="2 3" id="KW-0808">Transferase</keyword>
<dbReference type="Gene3D" id="3.40.50.2000">
    <property type="entry name" value="Glycogen Phosphorylase B"/>
    <property type="match status" value="2"/>
</dbReference>
<dbReference type="RefSeq" id="WP_144986179.1">
    <property type="nucleotide sequence ID" value="NZ_CP037920.1"/>
</dbReference>
<keyword evidence="1" id="KW-0328">Glycosyltransferase</keyword>
<proteinExistence type="predicted"/>
<dbReference type="EMBL" id="CP037920">
    <property type="protein sequence ID" value="QDT97891.1"/>
    <property type="molecule type" value="Genomic_DNA"/>
</dbReference>
<dbReference type="AlphaFoldDB" id="A0A517VY21"/>
<dbReference type="GO" id="GO:0008713">
    <property type="term" value="F:ADP-heptose-lipopolysaccharide heptosyltransferase activity"/>
    <property type="evidence" value="ECO:0007669"/>
    <property type="project" value="TreeGrafter"/>
</dbReference>
<dbReference type="GO" id="GO:0009244">
    <property type="term" value="P:lipopolysaccharide core region biosynthetic process"/>
    <property type="evidence" value="ECO:0007669"/>
    <property type="project" value="TreeGrafter"/>
</dbReference>
<accession>A0A517VY21</accession>
<evidence type="ECO:0000313" key="4">
    <source>
        <dbReference type="Proteomes" id="UP000318704"/>
    </source>
</evidence>
<name>A0A517VY21_9PLAN</name>
<dbReference type="CDD" id="cd03789">
    <property type="entry name" value="GT9_LPS_heptosyltransferase"/>
    <property type="match status" value="1"/>
</dbReference>
<dbReference type="SUPFAM" id="SSF53756">
    <property type="entry name" value="UDP-Glycosyltransferase/glycogen phosphorylase"/>
    <property type="match status" value="1"/>
</dbReference>
<protein>
    <submittedName>
        <fullName evidence="3">Lipopolysaccharide core heptosyltransferase RfaQ</fullName>
        <ecNumber evidence="3">2.-.-.-</ecNumber>
    </submittedName>
</protein>
<dbReference type="GO" id="GO:0005829">
    <property type="term" value="C:cytosol"/>
    <property type="evidence" value="ECO:0007669"/>
    <property type="project" value="TreeGrafter"/>
</dbReference>
<dbReference type="InterPro" id="IPR051199">
    <property type="entry name" value="LPS_LOS_Heptosyltrfase"/>
</dbReference>
<dbReference type="PANTHER" id="PTHR30160:SF7">
    <property type="entry name" value="ADP-HEPTOSE--LPS HEPTOSYLTRANSFERASE 2"/>
    <property type="match status" value="1"/>
</dbReference>
<dbReference type="KEGG" id="gaw:V144x_33740"/>
<dbReference type="Proteomes" id="UP000318704">
    <property type="component" value="Chromosome"/>
</dbReference>
<dbReference type="Pfam" id="PF01075">
    <property type="entry name" value="Glyco_transf_9"/>
    <property type="match status" value="1"/>
</dbReference>
<evidence type="ECO:0000313" key="3">
    <source>
        <dbReference type="EMBL" id="QDT97891.1"/>
    </source>
</evidence>
<dbReference type="EC" id="2.-.-.-" evidence="3"/>
<organism evidence="3 4">
    <name type="scientific">Gimesia aquarii</name>
    <dbReference type="NCBI Taxonomy" id="2527964"/>
    <lineage>
        <taxon>Bacteria</taxon>
        <taxon>Pseudomonadati</taxon>
        <taxon>Planctomycetota</taxon>
        <taxon>Planctomycetia</taxon>
        <taxon>Planctomycetales</taxon>
        <taxon>Planctomycetaceae</taxon>
        <taxon>Gimesia</taxon>
    </lineage>
</organism>
<dbReference type="InterPro" id="IPR002201">
    <property type="entry name" value="Glyco_trans_9"/>
</dbReference>
<evidence type="ECO:0000256" key="1">
    <source>
        <dbReference type="ARBA" id="ARBA00022676"/>
    </source>
</evidence>
<evidence type="ECO:0000256" key="2">
    <source>
        <dbReference type="ARBA" id="ARBA00022679"/>
    </source>
</evidence>
<reference evidence="3 4" key="1">
    <citation type="submission" date="2019-03" db="EMBL/GenBank/DDBJ databases">
        <title>Deep-cultivation of Planctomycetes and their phenomic and genomic characterization uncovers novel biology.</title>
        <authorList>
            <person name="Wiegand S."/>
            <person name="Jogler M."/>
            <person name="Boedeker C."/>
            <person name="Pinto D."/>
            <person name="Vollmers J."/>
            <person name="Rivas-Marin E."/>
            <person name="Kohn T."/>
            <person name="Peeters S.H."/>
            <person name="Heuer A."/>
            <person name="Rast P."/>
            <person name="Oberbeckmann S."/>
            <person name="Bunk B."/>
            <person name="Jeske O."/>
            <person name="Meyerdierks A."/>
            <person name="Storesund J.E."/>
            <person name="Kallscheuer N."/>
            <person name="Luecker S."/>
            <person name="Lage O.M."/>
            <person name="Pohl T."/>
            <person name="Merkel B.J."/>
            <person name="Hornburger P."/>
            <person name="Mueller R.-W."/>
            <person name="Bruemmer F."/>
            <person name="Labrenz M."/>
            <person name="Spormann A.M."/>
            <person name="Op den Camp H."/>
            <person name="Overmann J."/>
            <person name="Amann R."/>
            <person name="Jetten M.S.M."/>
            <person name="Mascher T."/>
            <person name="Medema M.H."/>
            <person name="Devos D.P."/>
            <person name="Kaster A.-K."/>
            <person name="Ovreas L."/>
            <person name="Rohde M."/>
            <person name="Galperin M.Y."/>
            <person name="Jogler C."/>
        </authorList>
    </citation>
    <scope>NUCLEOTIDE SEQUENCE [LARGE SCALE GENOMIC DNA]</scope>
    <source>
        <strain evidence="3 4">V144</strain>
    </source>
</reference>
<gene>
    <name evidence="3" type="primary">rfaQ</name>
    <name evidence="3" type="ORF">V144x_33740</name>
</gene>
<sequence>MSSKYSISQLNKIEAKRICVIKPSALGDVVQTLPILSVLSERFPDSEISWVIRDSFANLIEGHPNIDHVIPFSRHSSVRYWWRFLKELKQRQFDLVLDLQGLLRTGIMTASTCAPWRIGIEAAREGSHLAYNLTIPDTGRLVPAYLKYWRVADALGFGETQRQTGLILSNEDTTWAKSKLDRKNNLVPILAIHAGAQWITKRWPPESFAAVGAKAIRRFRCNVVLVGTADERPLTSQIQQLLHKFVPTGRIINLAGETTLKQLAAVLTESDFLLTNDSGPMHLAAGLGTPVTGIFTCTSSLRSGPPGDQHELVSTNVECAGSYNKRCPKRGPQNLCCMEELEISRVWQALFRLISKHTSQKSGKAA</sequence>
<dbReference type="PANTHER" id="PTHR30160">
    <property type="entry name" value="TETRAACYLDISACCHARIDE 4'-KINASE-RELATED"/>
    <property type="match status" value="1"/>
</dbReference>